<keyword evidence="4" id="KW-0862">Zinc</keyword>
<comment type="cofactor">
    <cofactor evidence="1">
        <name>Zn(2+)</name>
        <dbReference type="ChEBI" id="CHEBI:29105"/>
    </cofactor>
</comment>
<dbReference type="InterPro" id="IPR013785">
    <property type="entry name" value="Aldolase_TIM"/>
</dbReference>
<evidence type="ECO:0000256" key="4">
    <source>
        <dbReference type="ARBA" id="ARBA00022833"/>
    </source>
</evidence>
<sequence>MSREVMITCALTGSGDGHKKNPSVPVTPKQIAEDALRAAKAGAAAVHAHVREPDTGEPSRRRELYREVLERIREVDDSLIVNLTGGMGGEMLFGPPDSPLEFPAEMDFVSPTERIEHILELRPDIGSFDCGSVNFGDAVYATTPSWLEQMARQLREAGVAPEVEVFDLGHIELAKSLIAKGLLPSPTIFQLCLGVRYGAPATPEGLLAMRSILPADSVWFAFGVGARQLHIAGLAVLLGGHVRVGLEDNLYLARGVLATNEQLVERAVKIIESLGDRVMDVTTARRMLGLAAVQPGT</sequence>
<keyword evidence="6" id="KW-1185">Reference proteome</keyword>
<evidence type="ECO:0000313" key="5">
    <source>
        <dbReference type="EMBL" id="MFC3512788.1"/>
    </source>
</evidence>
<evidence type="ECO:0000313" key="6">
    <source>
        <dbReference type="Proteomes" id="UP001595764"/>
    </source>
</evidence>
<evidence type="ECO:0000256" key="1">
    <source>
        <dbReference type="ARBA" id="ARBA00001947"/>
    </source>
</evidence>
<evidence type="ECO:0000256" key="2">
    <source>
        <dbReference type="ARBA" id="ARBA00022679"/>
    </source>
</evidence>
<dbReference type="Proteomes" id="UP001595764">
    <property type="component" value="Unassembled WGS sequence"/>
</dbReference>
<gene>
    <name evidence="5" type="ORF">ACFORO_21645</name>
</gene>
<protein>
    <submittedName>
        <fullName evidence="5">3-keto-5-aminohexanoate cleavage protein</fullName>
    </submittedName>
</protein>
<dbReference type="PANTHER" id="PTHR37418:SF2">
    <property type="entry name" value="3-KETO-5-AMINOHEXANOATE CLEAVAGE ENZYME"/>
    <property type="match status" value="1"/>
</dbReference>
<organism evidence="5 6">
    <name type="scientific">Amycolatopsis halotolerans</name>
    <dbReference type="NCBI Taxonomy" id="330083"/>
    <lineage>
        <taxon>Bacteria</taxon>
        <taxon>Bacillati</taxon>
        <taxon>Actinomycetota</taxon>
        <taxon>Actinomycetes</taxon>
        <taxon>Pseudonocardiales</taxon>
        <taxon>Pseudonocardiaceae</taxon>
        <taxon>Amycolatopsis</taxon>
    </lineage>
</organism>
<keyword evidence="2" id="KW-0808">Transferase</keyword>
<evidence type="ECO:0000256" key="3">
    <source>
        <dbReference type="ARBA" id="ARBA00022723"/>
    </source>
</evidence>
<name>A0ABV7QKG0_9PSEU</name>
<dbReference type="Pfam" id="PF05853">
    <property type="entry name" value="BKACE"/>
    <property type="match status" value="1"/>
</dbReference>
<comment type="caution">
    <text evidence="5">The sequence shown here is derived from an EMBL/GenBank/DDBJ whole genome shotgun (WGS) entry which is preliminary data.</text>
</comment>
<dbReference type="PANTHER" id="PTHR37418">
    <property type="entry name" value="3-KETO-5-AMINOHEXANOATE CLEAVAGE ENZYME-RELATED"/>
    <property type="match status" value="1"/>
</dbReference>
<proteinExistence type="predicted"/>
<dbReference type="EMBL" id="JBHRWI010000025">
    <property type="protein sequence ID" value="MFC3512788.1"/>
    <property type="molecule type" value="Genomic_DNA"/>
</dbReference>
<accession>A0ABV7QKG0</accession>
<dbReference type="Gene3D" id="3.20.20.70">
    <property type="entry name" value="Aldolase class I"/>
    <property type="match status" value="1"/>
</dbReference>
<dbReference type="RefSeq" id="WP_377876472.1">
    <property type="nucleotide sequence ID" value="NZ_JBHMAY010000096.1"/>
</dbReference>
<keyword evidence="3" id="KW-0479">Metal-binding</keyword>
<dbReference type="InterPro" id="IPR008567">
    <property type="entry name" value="BKACE"/>
</dbReference>
<reference evidence="6" key="1">
    <citation type="journal article" date="2019" name="Int. J. Syst. Evol. Microbiol.">
        <title>The Global Catalogue of Microorganisms (GCM) 10K type strain sequencing project: providing services to taxonomists for standard genome sequencing and annotation.</title>
        <authorList>
            <consortium name="The Broad Institute Genomics Platform"/>
            <consortium name="The Broad Institute Genome Sequencing Center for Infectious Disease"/>
            <person name="Wu L."/>
            <person name="Ma J."/>
        </authorList>
    </citation>
    <scope>NUCLEOTIDE SEQUENCE [LARGE SCALE GENOMIC DNA]</scope>
    <source>
        <strain evidence="6">CGMCC 4.7682</strain>
    </source>
</reference>